<accession>A0A1I1RJD6</accession>
<dbReference type="InterPro" id="IPR006056">
    <property type="entry name" value="RidA"/>
</dbReference>
<dbReference type="FunFam" id="3.30.1330.40:FF:000001">
    <property type="entry name" value="L-PSP family endoribonuclease"/>
    <property type="match status" value="1"/>
</dbReference>
<dbReference type="PANTHER" id="PTHR11803:SF39">
    <property type="entry name" value="2-IMINOBUTANOATE_2-IMINOPROPANOATE DEAMINASE"/>
    <property type="match status" value="1"/>
</dbReference>
<evidence type="ECO:0000256" key="1">
    <source>
        <dbReference type="ARBA" id="ARBA00010552"/>
    </source>
</evidence>
<dbReference type="PROSITE" id="PS01094">
    <property type="entry name" value="UPF0076"/>
    <property type="match status" value="1"/>
</dbReference>
<dbReference type="OrthoDB" id="9803101at2"/>
<dbReference type="GO" id="GO:0005829">
    <property type="term" value="C:cytosol"/>
    <property type="evidence" value="ECO:0007669"/>
    <property type="project" value="TreeGrafter"/>
</dbReference>
<evidence type="ECO:0000313" key="3">
    <source>
        <dbReference type="Proteomes" id="UP000199263"/>
    </source>
</evidence>
<dbReference type="InterPro" id="IPR019897">
    <property type="entry name" value="RidA_CS"/>
</dbReference>
<reference evidence="2 3" key="1">
    <citation type="submission" date="2016-10" db="EMBL/GenBank/DDBJ databases">
        <authorList>
            <person name="de Groot N.N."/>
        </authorList>
    </citation>
    <scope>NUCLEOTIDE SEQUENCE [LARGE SCALE GENOMIC DNA]</scope>
    <source>
        <strain evidence="2 3">DSM 12992</strain>
    </source>
</reference>
<dbReference type="RefSeq" id="WP_090093785.1">
    <property type="nucleotide sequence ID" value="NZ_FOMG01000031.1"/>
</dbReference>
<dbReference type="Proteomes" id="UP000199263">
    <property type="component" value="Unassembled WGS sequence"/>
</dbReference>
<keyword evidence="3" id="KW-1185">Reference proteome</keyword>
<dbReference type="AlphaFoldDB" id="A0A1I1RJD6"/>
<comment type="similarity">
    <text evidence="1">Belongs to the RutC family.</text>
</comment>
<dbReference type="SUPFAM" id="SSF55298">
    <property type="entry name" value="YjgF-like"/>
    <property type="match status" value="1"/>
</dbReference>
<gene>
    <name evidence="2" type="ORF">SAMN05421842_13110</name>
</gene>
<dbReference type="Gene3D" id="3.30.1330.40">
    <property type="entry name" value="RutC-like"/>
    <property type="match status" value="1"/>
</dbReference>
<dbReference type="GO" id="GO:0019239">
    <property type="term" value="F:deaminase activity"/>
    <property type="evidence" value="ECO:0007669"/>
    <property type="project" value="TreeGrafter"/>
</dbReference>
<name>A0A1I1RJD6_9CLOT</name>
<proteinExistence type="inferred from homology"/>
<dbReference type="InterPro" id="IPR006175">
    <property type="entry name" value="YjgF/YER057c/UK114"/>
</dbReference>
<sequence>MNKIINTQNAPEAIGPYSQGVIIDNLVYTSGQLPINPNTKVMETEIKHATKQSLENCKAILESAGTTLDNVIKTTVFVKDLNDFSAINEVYAQYFTKNFPARSCVQVAKLPMDAVIEIEVIATLL</sequence>
<evidence type="ECO:0000313" key="2">
    <source>
        <dbReference type="EMBL" id="SFD30640.1"/>
    </source>
</evidence>
<dbReference type="Pfam" id="PF01042">
    <property type="entry name" value="Ribonuc_L-PSP"/>
    <property type="match status" value="1"/>
</dbReference>
<dbReference type="STRING" id="119641.SAMN05421842_13110"/>
<protein>
    <submittedName>
        <fullName evidence="2">2-iminobutanoate/2-iminopropanoate deaminase</fullName>
    </submittedName>
</protein>
<dbReference type="NCBIfam" id="TIGR00004">
    <property type="entry name" value="Rid family detoxifying hydrolase"/>
    <property type="match status" value="1"/>
</dbReference>
<organism evidence="2 3">
    <name type="scientific">Clostridium uliginosum</name>
    <dbReference type="NCBI Taxonomy" id="119641"/>
    <lineage>
        <taxon>Bacteria</taxon>
        <taxon>Bacillati</taxon>
        <taxon>Bacillota</taxon>
        <taxon>Clostridia</taxon>
        <taxon>Eubacteriales</taxon>
        <taxon>Clostridiaceae</taxon>
        <taxon>Clostridium</taxon>
    </lineage>
</organism>
<dbReference type="PANTHER" id="PTHR11803">
    <property type="entry name" value="2-IMINOBUTANOATE/2-IMINOPROPANOATE DEAMINASE RIDA"/>
    <property type="match status" value="1"/>
</dbReference>
<dbReference type="EMBL" id="FOMG01000031">
    <property type="protein sequence ID" value="SFD30640.1"/>
    <property type="molecule type" value="Genomic_DNA"/>
</dbReference>
<dbReference type="InterPro" id="IPR035959">
    <property type="entry name" value="RutC-like_sf"/>
</dbReference>
<dbReference type="CDD" id="cd00448">
    <property type="entry name" value="YjgF_YER057c_UK114_family"/>
    <property type="match status" value="1"/>
</dbReference>